<organism evidence="31 32">
    <name type="scientific">Longibacter salinarum</name>
    <dbReference type="NCBI Taxonomy" id="1850348"/>
    <lineage>
        <taxon>Bacteria</taxon>
        <taxon>Pseudomonadati</taxon>
        <taxon>Rhodothermota</taxon>
        <taxon>Rhodothermia</taxon>
        <taxon>Rhodothermales</taxon>
        <taxon>Salisaetaceae</taxon>
        <taxon>Longibacter</taxon>
    </lineage>
</organism>
<dbReference type="Pfam" id="PF02310">
    <property type="entry name" value="B12-binding"/>
    <property type="match status" value="1"/>
</dbReference>
<dbReference type="FunFam" id="1.10.1240.10:FF:000001">
    <property type="entry name" value="Methionine synthase"/>
    <property type="match status" value="1"/>
</dbReference>
<dbReference type="SUPFAM" id="SSF52242">
    <property type="entry name" value="Cobalamin (vitamin B12)-binding domain"/>
    <property type="match status" value="1"/>
</dbReference>
<evidence type="ECO:0000256" key="13">
    <source>
        <dbReference type="ARBA" id="ARBA00022723"/>
    </source>
</evidence>
<dbReference type="EMBL" id="PDEQ01000005">
    <property type="protein sequence ID" value="PEN13042.1"/>
    <property type="molecule type" value="Genomic_DNA"/>
</dbReference>
<dbReference type="InterPro" id="IPR006158">
    <property type="entry name" value="Cobalamin-bd"/>
</dbReference>
<evidence type="ECO:0000256" key="8">
    <source>
        <dbReference type="ARBA" id="ARBA00022603"/>
    </source>
</evidence>
<keyword evidence="8 21" id="KW-0489">Methyltransferase</keyword>
<dbReference type="GO" id="GO:0031419">
    <property type="term" value="F:cobalamin binding"/>
    <property type="evidence" value="ECO:0007669"/>
    <property type="project" value="UniProtKB-UniRule"/>
</dbReference>
<feature type="binding site" evidence="23">
    <location>
        <begin position="1204"/>
        <end position="1205"/>
    </location>
    <ligand>
        <name>S-adenosyl-L-methionine</name>
        <dbReference type="ChEBI" id="CHEBI:59789"/>
    </ligand>
</feature>
<evidence type="ECO:0000256" key="16">
    <source>
        <dbReference type="ARBA" id="ARBA00023167"/>
    </source>
</evidence>
<dbReference type="CDD" id="cd00740">
    <property type="entry name" value="MeTr"/>
    <property type="match status" value="1"/>
</dbReference>
<dbReference type="Gene3D" id="3.40.50.280">
    <property type="entry name" value="Cobalamin-binding domain"/>
    <property type="match status" value="1"/>
</dbReference>
<evidence type="ECO:0000256" key="24">
    <source>
        <dbReference type="PROSITE-ProRule" id="PRU00333"/>
    </source>
</evidence>
<feature type="domain" description="AdoMet activation" evidence="28">
    <location>
        <begin position="910"/>
        <end position="1242"/>
    </location>
</feature>
<dbReference type="InterPro" id="IPR050554">
    <property type="entry name" value="Met_Synthase/Corrinoid"/>
</dbReference>
<evidence type="ECO:0000256" key="20">
    <source>
        <dbReference type="NCBIfam" id="TIGR02082"/>
    </source>
</evidence>
<keyword evidence="16 21" id="KW-0486">Methionine biosynthesis</keyword>
<accession>A0A2A8CWG9</accession>
<feature type="binding site" evidence="23">
    <location>
        <position position="960"/>
    </location>
    <ligand>
        <name>S-adenosyl-L-methionine</name>
        <dbReference type="ChEBI" id="CHEBI:59789"/>
    </ligand>
</feature>
<feature type="region of interest" description="Disordered" evidence="25">
    <location>
        <begin position="1247"/>
        <end position="1267"/>
    </location>
</feature>
<evidence type="ECO:0000313" key="32">
    <source>
        <dbReference type="Proteomes" id="UP000220102"/>
    </source>
</evidence>
<comment type="cofactor">
    <cofactor evidence="3 21 22">
        <name>methylcob(III)alamin</name>
        <dbReference type="ChEBI" id="CHEBI:28115"/>
    </cofactor>
</comment>
<evidence type="ECO:0000256" key="10">
    <source>
        <dbReference type="ARBA" id="ARBA00022628"/>
    </source>
</evidence>
<evidence type="ECO:0000256" key="22">
    <source>
        <dbReference type="PIRSR" id="PIRSR000381-1"/>
    </source>
</evidence>
<evidence type="ECO:0000256" key="18">
    <source>
        <dbReference type="ARBA" id="ARBA00025552"/>
    </source>
</evidence>
<name>A0A2A8CWG9_9BACT</name>
<dbReference type="InterPro" id="IPR036594">
    <property type="entry name" value="Meth_synthase_dom"/>
</dbReference>
<dbReference type="InterPro" id="IPR000489">
    <property type="entry name" value="Pterin-binding_dom"/>
</dbReference>
<feature type="domain" description="B12-binding" evidence="29">
    <location>
        <begin position="759"/>
        <end position="894"/>
    </location>
</feature>
<evidence type="ECO:0000256" key="7">
    <source>
        <dbReference type="ARBA" id="ARBA00013998"/>
    </source>
</evidence>
<dbReference type="SUPFAM" id="SSF51717">
    <property type="entry name" value="Dihydropteroate synthetase-like"/>
    <property type="match status" value="1"/>
</dbReference>
<dbReference type="CDD" id="cd02069">
    <property type="entry name" value="methionine_synthase_B12_BD"/>
    <property type="match status" value="1"/>
</dbReference>
<keyword evidence="14" id="KW-0677">Repeat</keyword>
<evidence type="ECO:0000256" key="5">
    <source>
        <dbReference type="ARBA" id="ARBA00010398"/>
    </source>
</evidence>
<evidence type="ECO:0000256" key="21">
    <source>
        <dbReference type="PIRNR" id="PIRNR000381"/>
    </source>
</evidence>
<dbReference type="InterPro" id="IPR036589">
    <property type="entry name" value="HCY_dom_sf"/>
</dbReference>
<dbReference type="PROSITE" id="PS51337">
    <property type="entry name" value="B12_BINDING_NTER"/>
    <property type="match status" value="1"/>
</dbReference>
<feature type="binding site" evidence="23">
    <location>
        <position position="817"/>
    </location>
    <ligand>
        <name>methylcob(III)alamin</name>
        <dbReference type="ChEBI" id="CHEBI:28115"/>
    </ligand>
</feature>
<dbReference type="Pfam" id="PF02574">
    <property type="entry name" value="S-methyl_trans"/>
    <property type="match status" value="1"/>
</dbReference>
<evidence type="ECO:0000256" key="23">
    <source>
        <dbReference type="PIRSR" id="PIRSR000381-2"/>
    </source>
</evidence>
<dbReference type="InterPro" id="IPR003726">
    <property type="entry name" value="HCY_dom"/>
</dbReference>
<feature type="binding site" evidence="23">
    <location>
        <position position="873"/>
    </location>
    <ligand>
        <name>methylcob(III)alamin</name>
        <dbReference type="ChEBI" id="CHEBI:28115"/>
    </ligand>
</feature>
<dbReference type="PIRSF" id="PIRSF000381">
    <property type="entry name" value="MetH"/>
    <property type="match status" value="1"/>
</dbReference>
<dbReference type="Gene3D" id="1.10.288.10">
    <property type="entry name" value="Cobalamin-dependent Methionine Synthase, domain 2"/>
    <property type="match status" value="1"/>
</dbReference>
<comment type="catalytic activity">
    <reaction evidence="1 21">
        <text>(6S)-5-methyl-5,6,7,8-tetrahydrofolate + L-homocysteine = (6S)-5,6,7,8-tetrahydrofolate + L-methionine</text>
        <dbReference type="Rhea" id="RHEA:11172"/>
        <dbReference type="ChEBI" id="CHEBI:18608"/>
        <dbReference type="ChEBI" id="CHEBI:57453"/>
        <dbReference type="ChEBI" id="CHEBI:57844"/>
        <dbReference type="ChEBI" id="CHEBI:58199"/>
        <dbReference type="EC" id="2.1.1.13"/>
    </reaction>
</comment>
<dbReference type="OrthoDB" id="9803687at2"/>
<sequence>MADLLQTLRDLCSQRILLLDGAMGTMIQRHDLTEEDFRGDRFADVDGDLQGNNDLLSITRPDIIGEIHRDYLAAGSDIVETNTFSSTSIAQADYDLSHIAYDLNVASAQIAREAADEFSTEDKPRFVAGAIGPTNKTLSVSPDVNDPGYRDVTFDEIHDAYLEQARGLVDGGVDILLVETVFDTLNCKAALVALQDLFDEIGRELPVMISGTVVDMSGRTLSGQTPAAFYESVSHMSSLLSVGLNCALGSKQMRPFIEELSDAAECLTSLYPNAGLPNEFGGYDETPDFMAEQLDDYAGEGWVNIVGGCCGTTPDHIEAFATVAANHTPRTPSERTPTLRVSGLEPLSLTPELGFVNIGERTNVTGSRRFRELIKNNDYETAISVARQQVENGAQMIDVNMDEGMLDSADAMKTFLQLIAAEPDIARVPIVLDSSKWEVIETGLKCVQGKAVVNSISMKEGEEEFLEHARLCRKYGAAVIVMAFDEDGQADTYERKIEICERAYRLLVDEIDFPPQDIIFDPNIFALATGIQEHNEYGTSFLDAVEWIKENLPHARTSGGLSNVSFSFRGNNPVREAMHTIFLYHAIQRGLDMAIVNAGQIEVYDEIDPELRDRIEDVVFNRRDDATERLVEMAEEIAERDTGKEAEQETAAWREEPVEDRIEHALVKGILDHIIEDTEEARDKYPSPLEVIEGPLMDGMNVVGDLFGDGKMFLPQVVKSARVMKKAVGYLKPYIEEENAAEDARREAAGEAPREDTDTPKVLLATVKGDVHDIGKNIVGVVLQCNGYEVVDLGVMVPAQKILEEARAHDVDIIGLSGLITPSLDEMVHVAKEMEREGFDVPLLIGGATTSEIHTAVKISEHYSGPVIHVLDASRSVNVAGNLLAENLRDAFLGDVKEKYEKLRERHARRSGKKTHLSIEEARANKFTCDWDEVPITRPAKLGTTVLPKVPISTLRDYIDWTPFFIAWDLSGSYPRILEDEEKGEEAKRLYDDANALLDELDARQQITCNGIFGLFAANSVGDDIELYTDDSRTEVATTFHSLRQQTEKASGHPNRALADYVAPKDSGIADYVGAFAVTAGLGLHPLVEKAKEDGDDYRAIMLQAVGDRLAEAFAEYMHERVRRDDWGYAPDEDFDNQELIREKYRGIRPAPGYPACPDHTEKPLIWDLLGVEKHTDISLTENLAMHPGASVCGVYFAHPEASYYNVGTLERDQIEDYAERKGMDVAVVERWLASRLAYEPETNVRDAVDLPTSGDGATAQPETPGA</sequence>
<evidence type="ECO:0000256" key="6">
    <source>
        <dbReference type="ARBA" id="ARBA00012032"/>
    </source>
</evidence>
<dbReference type="FunFam" id="3.20.20.330:FF:000001">
    <property type="entry name" value="Methionine synthase"/>
    <property type="match status" value="1"/>
</dbReference>
<keyword evidence="10 21" id="KW-0846">Cobalamin</keyword>
<dbReference type="InterPro" id="IPR011822">
    <property type="entry name" value="MetH"/>
</dbReference>
<dbReference type="PROSITE" id="PS51332">
    <property type="entry name" value="B12_BINDING"/>
    <property type="match status" value="1"/>
</dbReference>
<proteinExistence type="inferred from homology"/>
<reference evidence="31 32" key="1">
    <citation type="submission" date="2017-10" db="EMBL/GenBank/DDBJ databases">
        <title>Draft genome of Longibacter Salinarum.</title>
        <authorList>
            <person name="Goh K.M."/>
            <person name="Shamsir M.S."/>
            <person name="Lim S.W."/>
        </authorList>
    </citation>
    <scope>NUCLEOTIDE SEQUENCE [LARGE SCALE GENOMIC DNA]</scope>
    <source>
        <strain evidence="31 32">KCTC 52045</strain>
    </source>
</reference>
<keyword evidence="17 21" id="KW-0170">Cobalt</keyword>
<dbReference type="InterPro" id="IPR037010">
    <property type="entry name" value="VitB12-dep_Met_synth_activ_sf"/>
</dbReference>
<comment type="cofactor">
    <cofactor evidence="2 21 24">
        <name>Zn(2+)</name>
        <dbReference type="ChEBI" id="CHEBI:29105"/>
    </cofactor>
</comment>
<feature type="domain" description="Hcy-binding" evidence="26">
    <location>
        <begin position="5"/>
        <end position="324"/>
    </location>
</feature>
<dbReference type="FunFam" id="3.40.50.280:FF:000001">
    <property type="entry name" value="Methionine synthase"/>
    <property type="match status" value="1"/>
</dbReference>
<dbReference type="InterPro" id="IPR003759">
    <property type="entry name" value="Cbl-bd_cap"/>
</dbReference>
<dbReference type="GO" id="GO:0005829">
    <property type="term" value="C:cytosol"/>
    <property type="evidence" value="ECO:0007669"/>
    <property type="project" value="TreeGrafter"/>
</dbReference>
<evidence type="ECO:0000256" key="14">
    <source>
        <dbReference type="ARBA" id="ARBA00022737"/>
    </source>
</evidence>
<dbReference type="InterPro" id="IPR033706">
    <property type="entry name" value="Met_synthase_B12-bd"/>
</dbReference>
<dbReference type="SUPFAM" id="SSF56507">
    <property type="entry name" value="Methionine synthase activation domain-like"/>
    <property type="match status" value="1"/>
</dbReference>
<comment type="function">
    <text evidence="18 21">Catalyzes the transfer of a methyl group from methyl-cobalamin to homocysteine, yielding enzyme-bound cob(I)alamin and methionine. Subsequently, remethylates the cofactor using methyltetrahydrofolate.</text>
</comment>
<dbReference type="InterPro" id="IPR004223">
    <property type="entry name" value="VitB12-dep_Met_synth_activ_dom"/>
</dbReference>
<evidence type="ECO:0000256" key="19">
    <source>
        <dbReference type="ARBA" id="ARBA00031040"/>
    </source>
</evidence>
<evidence type="ECO:0000256" key="9">
    <source>
        <dbReference type="ARBA" id="ARBA00022605"/>
    </source>
</evidence>
<keyword evidence="13 21" id="KW-0479">Metal-binding</keyword>
<dbReference type="AlphaFoldDB" id="A0A2A8CWG9"/>
<keyword evidence="9 21" id="KW-0028">Amino-acid biosynthesis</keyword>
<gene>
    <name evidence="31" type="ORF">CRI94_10325</name>
</gene>
<feature type="binding site" evidence="23">
    <location>
        <begin position="769"/>
        <end position="773"/>
    </location>
    <ligand>
        <name>methylcob(III)alamin</name>
        <dbReference type="ChEBI" id="CHEBI:28115"/>
    </ligand>
</feature>
<dbReference type="RefSeq" id="WP_098075635.1">
    <property type="nucleotide sequence ID" value="NZ_PDEQ01000005.1"/>
</dbReference>
<feature type="binding site" evidence="22 24">
    <location>
        <position position="246"/>
    </location>
    <ligand>
        <name>Zn(2+)</name>
        <dbReference type="ChEBI" id="CHEBI:29105"/>
    </ligand>
</feature>
<comment type="pathway">
    <text evidence="4 21">Amino-acid biosynthesis; L-methionine biosynthesis via de novo pathway; L-methionine from L-homocysteine (MetH route): step 1/1.</text>
</comment>
<protein>
    <recommendedName>
        <fullName evidence="7 20">Methionine synthase</fullName>
        <ecNumber evidence="6 20">2.1.1.13</ecNumber>
    </recommendedName>
    <alternativeName>
        <fullName evidence="19 21">5-methyltetrahydrofolate--homocysteine methyltransferase</fullName>
    </alternativeName>
</protein>
<dbReference type="Gene3D" id="3.10.196.10">
    <property type="entry name" value="Vitamin B12-dependent methionine synthase, activation domain"/>
    <property type="match status" value="1"/>
</dbReference>
<feature type="binding site" evidence="23">
    <location>
        <position position="693"/>
    </location>
    <ligand>
        <name>methylcob(III)alamin</name>
        <dbReference type="ChEBI" id="CHEBI:28115"/>
    </ligand>
</feature>
<dbReference type="GO" id="GO:0050667">
    <property type="term" value="P:homocysteine metabolic process"/>
    <property type="evidence" value="ECO:0007669"/>
    <property type="project" value="TreeGrafter"/>
</dbReference>
<feature type="binding site" evidence="22 24">
    <location>
        <position position="310"/>
    </location>
    <ligand>
        <name>Zn(2+)</name>
        <dbReference type="ChEBI" id="CHEBI:29105"/>
    </ligand>
</feature>
<dbReference type="PANTHER" id="PTHR45833:SF1">
    <property type="entry name" value="METHIONINE SYNTHASE"/>
    <property type="match status" value="1"/>
</dbReference>
<feature type="domain" description="Pterin-binding" evidence="27">
    <location>
        <begin position="355"/>
        <end position="616"/>
    </location>
</feature>
<dbReference type="PROSITE" id="PS50972">
    <property type="entry name" value="PTERIN_BINDING"/>
    <property type="match status" value="1"/>
</dbReference>
<comment type="caution">
    <text evidence="31">The sequence shown here is derived from an EMBL/GenBank/DDBJ whole genome shotgun (WGS) entry which is preliminary data.</text>
</comment>
<dbReference type="EC" id="2.1.1.13" evidence="6 20"/>
<dbReference type="PROSITE" id="PS50970">
    <property type="entry name" value="HCY"/>
    <property type="match status" value="1"/>
</dbReference>
<evidence type="ECO:0000256" key="1">
    <source>
        <dbReference type="ARBA" id="ARBA00001700"/>
    </source>
</evidence>
<dbReference type="Gene3D" id="3.20.20.20">
    <property type="entry name" value="Dihydropteroate synthase-like"/>
    <property type="match status" value="1"/>
</dbReference>
<evidence type="ECO:0000256" key="3">
    <source>
        <dbReference type="ARBA" id="ARBA00001956"/>
    </source>
</evidence>
<evidence type="ECO:0000313" key="31">
    <source>
        <dbReference type="EMBL" id="PEN13042.1"/>
    </source>
</evidence>
<dbReference type="PROSITE" id="PS50974">
    <property type="entry name" value="ADOMET_ACTIVATION"/>
    <property type="match status" value="1"/>
</dbReference>
<dbReference type="Pfam" id="PF02965">
    <property type="entry name" value="Met_synt_B12"/>
    <property type="match status" value="1"/>
</dbReference>
<dbReference type="SUPFAM" id="SSF47644">
    <property type="entry name" value="Methionine synthase domain"/>
    <property type="match status" value="1"/>
</dbReference>
<dbReference type="Pfam" id="PF00809">
    <property type="entry name" value="Pterin_bind"/>
    <property type="match status" value="1"/>
</dbReference>
<evidence type="ECO:0000256" key="11">
    <source>
        <dbReference type="ARBA" id="ARBA00022679"/>
    </source>
</evidence>
<dbReference type="NCBIfam" id="NF007024">
    <property type="entry name" value="PRK09490.1"/>
    <property type="match status" value="1"/>
</dbReference>
<keyword evidence="32" id="KW-1185">Reference proteome</keyword>
<dbReference type="SMART" id="SM01018">
    <property type="entry name" value="B12-binding_2"/>
    <property type="match status" value="1"/>
</dbReference>
<dbReference type="SUPFAM" id="SSF82282">
    <property type="entry name" value="Homocysteine S-methyltransferase"/>
    <property type="match status" value="1"/>
</dbReference>
<evidence type="ECO:0000256" key="17">
    <source>
        <dbReference type="ARBA" id="ARBA00023285"/>
    </source>
</evidence>
<dbReference type="UniPathway" id="UPA00051">
    <property type="reaction ID" value="UER00081"/>
</dbReference>
<evidence type="ECO:0000256" key="4">
    <source>
        <dbReference type="ARBA" id="ARBA00005178"/>
    </source>
</evidence>
<dbReference type="Pfam" id="PF02607">
    <property type="entry name" value="B12-binding_2"/>
    <property type="match status" value="1"/>
</dbReference>
<keyword evidence="12 21" id="KW-0949">S-adenosyl-L-methionine</keyword>
<evidence type="ECO:0000259" key="30">
    <source>
        <dbReference type="PROSITE" id="PS51337"/>
    </source>
</evidence>
<feature type="binding site" description="axial binding residue" evidence="22">
    <location>
        <position position="772"/>
    </location>
    <ligand>
        <name>methylcob(III)alamin</name>
        <dbReference type="ChEBI" id="CHEBI:28115"/>
    </ligand>
    <ligandPart>
        <name>Co</name>
        <dbReference type="ChEBI" id="CHEBI:27638"/>
    </ligandPart>
</feature>
<dbReference type="GO" id="GO:0046653">
    <property type="term" value="P:tetrahydrofolate metabolic process"/>
    <property type="evidence" value="ECO:0007669"/>
    <property type="project" value="TreeGrafter"/>
</dbReference>
<comment type="similarity">
    <text evidence="5">Belongs to the vitamin-B12 dependent methionine synthase family.</text>
</comment>
<dbReference type="Gene3D" id="3.20.20.330">
    <property type="entry name" value="Homocysteine-binding-like domain"/>
    <property type="match status" value="1"/>
</dbReference>
<dbReference type="GO" id="GO:0032259">
    <property type="term" value="P:methylation"/>
    <property type="evidence" value="ECO:0007669"/>
    <property type="project" value="UniProtKB-KW"/>
</dbReference>
<feature type="domain" description="B12-binding N-terminal" evidence="30">
    <location>
        <begin position="649"/>
        <end position="743"/>
    </location>
</feature>
<evidence type="ECO:0000256" key="25">
    <source>
        <dbReference type="SAM" id="MobiDB-lite"/>
    </source>
</evidence>
<dbReference type="GO" id="GO:0008705">
    <property type="term" value="F:methionine synthase activity"/>
    <property type="evidence" value="ECO:0007669"/>
    <property type="project" value="UniProtKB-UniRule"/>
</dbReference>
<dbReference type="FunFam" id="3.20.20.20:FF:000002">
    <property type="entry name" value="Methionine synthase"/>
    <property type="match status" value="1"/>
</dbReference>
<comment type="domain">
    <text evidence="21">Modular enzyme with four functionally distinct domains. The isolated Hcy-binding domain catalyzes methyl transfer from free methylcobalamin to homocysteine. The Hcy-binding domain in association with the pterin-binding domain catalyzes the methylation of cob(I)alamin by methyltetrahydrofolate and the methylation of homocysteine. The B12-binding domain binds the cofactor. The AdoMet activation domain binds S-adenosyl-L-methionine. Under aerobic conditions cob(I)alamin can be converted to inactive cob(II)alamin. Reductive methylation by S-adenosyl-L-methionine and flavodoxin regenerates methylcobalamin.</text>
</comment>
<keyword evidence="15 21" id="KW-0862">Zinc</keyword>
<feature type="binding site" evidence="22 24">
    <location>
        <position position="309"/>
    </location>
    <ligand>
        <name>Zn(2+)</name>
        <dbReference type="ChEBI" id="CHEBI:29105"/>
    </ligand>
</feature>
<feature type="binding site" evidence="23">
    <location>
        <position position="1149"/>
    </location>
    <ligand>
        <name>S-adenosyl-L-methionine</name>
        <dbReference type="ChEBI" id="CHEBI:59789"/>
    </ligand>
</feature>
<dbReference type="InterPro" id="IPR011005">
    <property type="entry name" value="Dihydropteroate_synth-like_sf"/>
</dbReference>
<dbReference type="InterPro" id="IPR036724">
    <property type="entry name" value="Cobalamin-bd_sf"/>
</dbReference>
<keyword evidence="11 21" id="KW-0808">Transferase</keyword>
<dbReference type="Proteomes" id="UP000220102">
    <property type="component" value="Unassembled WGS sequence"/>
</dbReference>
<evidence type="ECO:0000259" key="27">
    <source>
        <dbReference type="PROSITE" id="PS50972"/>
    </source>
</evidence>
<feature type="binding site" evidence="23">
    <location>
        <position position="821"/>
    </location>
    <ligand>
        <name>methylcob(III)alamin</name>
        <dbReference type="ChEBI" id="CHEBI:28115"/>
    </ligand>
</feature>
<dbReference type="PANTHER" id="PTHR45833">
    <property type="entry name" value="METHIONINE SYNTHASE"/>
    <property type="match status" value="1"/>
</dbReference>
<evidence type="ECO:0000256" key="12">
    <source>
        <dbReference type="ARBA" id="ARBA00022691"/>
    </source>
</evidence>
<evidence type="ECO:0000259" key="28">
    <source>
        <dbReference type="PROSITE" id="PS50974"/>
    </source>
</evidence>
<evidence type="ECO:0000256" key="15">
    <source>
        <dbReference type="ARBA" id="ARBA00022833"/>
    </source>
</evidence>
<dbReference type="Gene3D" id="1.10.1240.10">
    <property type="entry name" value="Methionine synthase domain"/>
    <property type="match status" value="1"/>
</dbReference>
<dbReference type="GO" id="GO:0008270">
    <property type="term" value="F:zinc ion binding"/>
    <property type="evidence" value="ECO:0007669"/>
    <property type="project" value="UniProtKB-UniRule"/>
</dbReference>
<dbReference type="NCBIfam" id="TIGR02082">
    <property type="entry name" value="metH"/>
    <property type="match status" value="1"/>
</dbReference>
<evidence type="ECO:0000259" key="26">
    <source>
        <dbReference type="PROSITE" id="PS50970"/>
    </source>
</evidence>
<evidence type="ECO:0000256" key="2">
    <source>
        <dbReference type="ARBA" id="ARBA00001947"/>
    </source>
</evidence>
<evidence type="ECO:0000259" key="29">
    <source>
        <dbReference type="PROSITE" id="PS51332"/>
    </source>
</evidence>